<protein>
    <submittedName>
        <fullName evidence="1">Uncharacterized protein</fullName>
    </submittedName>
</protein>
<keyword evidence="2" id="KW-1185">Reference proteome</keyword>
<gene>
    <name evidence="1" type="ORF">GGR36_002811</name>
</gene>
<name>A0A840BJP2_9RHOO</name>
<evidence type="ECO:0000313" key="1">
    <source>
        <dbReference type="EMBL" id="MBB4013465.1"/>
    </source>
</evidence>
<organism evidence="1 2">
    <name type="scientific">Niveibacterium umoris</name>
    <dbReference type="NCBI Taxonomy" id="1193620"/>
    <lineage>
        <taxon>Bacteria</taxon>
        <taxon>Pseudomonadati</taxon>
        <taxon>Pseudomonadota</taxon>
        <taxon>Betaproteobacteria</taxon>
        <taxon>Rhodocyclales</taxon>
        <taxon>Rhodocyclaceae</taxon>
        <taxon>Niveibacterium</taxon>
    </lineage>
</organism>
<comment type="caution">
    <text evidence="1">The sequence shown here is derived from an EMBL/GenBank/DDBJ whole genome shotgun (WGS) entry which is preliminary data.</text>
</comment>
<dbReference type="Gene3D" id="2.120.10.30">
    <property type="entry name" value="TolB, C-terminal domain"/>
    <property type="match status" value="1"/>
</dbReference>
<dbReference type="InterPro" id="IPR011042">
    <property type="entry name" value="6-blade_b-propeller_TolB-like"/>
</dbReference>
<accession>A0A840BJP2</accession>
<proteinExistence type="predicted"/>
<dbReference type="Proteomes" id="UP000561045">
    <property type="component" value="Unassembled WGS sequence"/>
</dbReference>
<evidence type="ECO:0000313" key="2">
    <source>
        <dbReference type="Proteomes" id="UP000561045"/>
    </source>
</evidence>
<dbReference type="EMBL" id="JACIET010000002">
    <property type="protein sequence ID" value="MBB4013465.1"/>
    <property type="molecule type" value="Genomic_DNA"/>
</dbReference>
<dbReference type="SUPFAM" id="SSF82171">
    <property type="entry name" value="DPP6 N-terminal domain-like"/>
    <property type="match status" value="1"/>
</dbReference>
<dbReference type="RefSeq" id="WP_183635333.1">
    <property type="nucleotide sequence ID" value="NZ_BAABLE010000005.1"/>
</dbReference>
<dbReference type="AlphaFoldDB" id="A0A840BJP2"/>
<reference evidence="1 2" key="1">
    <citation type="submission" date="2020-08" db="EMBL/GenBank/DDBJ databases">
        <title>Genomic Encyclopedia of Type Strains, Phase IV (KMG-IV): sequencing the most valuable type-strain genomes for metagenomic binning, comparative biology and taxonomic classification.</title>
        <authorList>
            <person name="Goeker M."/>
        </authorList>
    </citation>
    <scope>NUCLEOTIDE SEQUENCE [LARGE SCALE GENOMIC DNA]</scope>
    <source>
        <strain evidence="1 2">DSM 106739</strain>
    </source>
</reference>
<sequence length="433" mass="47167">MHILLGLLVVGVVAYLIFRARQSPQAPFAAVAAANPELAEEAARLDIAFVSNGKLFYRAPGDTVRQLESAHVIEAQDRRERSKQRHGWKQNTSFGVSANGGMRSFESADAPTAFTSATYDAGVGALLYFLKDETVGGLFACPPGAKSEQRLLLKQGLHLEDLNLSPDAQLLAATSVQGDGTANIALLNRDGSALREVTAGDTYDSSPGWIPGVAQRLLFQSAGLARDERGYVVAQGNATIQMLNMESGTVSPVLEDPRYDFVQPRVSPDGNLLFIRRPYEVPRYGADNFVLDTLLFPFRLLRALFHFLNFFSLMYSRKPLTSASGPAMQADIKNIMLQGKRIDAEKSLRNERPIHGVPSLVPRSWELVSRTPEGVDRVLATNVASYDLGPGGRIVYSNGRGVFVLADDGKTALALKSDFIARVFAARLDRAQV</sequence>